<evidence type="ECO:0000313" key="10">
    <source>
        <dbReference type="Proteomes" id="UP000030750"/>
    </source>
</evidence>
<gene>
    <name evidence="9" type="ORF">EBH_0054430</name>
</gene>
<name>U6LYG6_9EIME</name>
<feature type="domain" description="AP2-coincident C-terminal" evidence="8">
    <location>
        <begin position="1140"/>
        <end position="1229"/>
    </location>
</feature>
<dbReference type="VEuPathDB" id="ToxoDB:EBH_0054430"/>
<keyword evidence="10" id="KW-1185">Reference proteome</keyword>
<dbReference type="Pfam" id="PF00847">
    <property type="entry name" value="AP2"/>
    <property type="match status" value="1"/>
</dbReference>
<proteinExistence type="predicted"/>
<dbReference type="GO" id="GO:0003700">
    <property type="term" value="F:DNA-binding transcription factor activity"/>
    <property type="evidence" value="ECO:0007669"/>
    <property type="project" value="InterPro"/>
</dbReference>
<evidence type="ECO:0000256" key="2">
    <source>
        <dbReference type="ARBA" id="ARBA00023015"/>
    </source>
</evidence>
<keyword evidence="3" id="KW-0238">DNA-binding</keyword>
<sequence length="1241" mass="135436">MAYSPACRDVYKGGPCRFLASSRYGATSASVEADATQNVPRYSLTEDTPKPPRSLISSFVSCDMPLIPFSSPEHSPAASSILSPPVTSQHSTDNVLSAAAVPWLQYPAHPSRSTEGYVQKYNSEHGSNCKTSIFIPSSYAKSTSYAGQRLVLPTLAEPSAEDCTSDSSVSTAGDATDTAPSRWLKNASTETTQGVAVGQGLHSPTKYEKLTAKRVTVRQLEDCPTKDDASSSFSACRDSNTAQTASPSWTPQCEKTIPGGLHTQWNATESSKEQVSCHSLGDSPAICESLETFGSSARLAKAGGVMRCGSGIPSVEDLDDADDGRAWLDHLEKLRGGAPKEEYKRERSRVVDALIRRAATYPKVSGIYFDKHQLRWSVGWAHNGRRAAKYFPVKLFGMREGYDMAVSFKSTKTVPLEPSTPLLANPVQAADGPASSVKQNESTSNRPLLTGVPSPQAEKALVSFAPDVQFNLSLQPQSAIVGTTSLCSRTWQERTRIHSPCFPEMPLAVLATNSQASSDTKIAEAPRANTARTAAQLSLCSTDTAVPVSQRVPYTAGSDKEENIGQTPDDHASAPSSPGRPTAGELHGLTCFRSFSSMSEMDHLKLSGPCIATSGKPESHSALESRLIASEACYVNRTHELMPQIPGMLVSAPPFAPHHPHGSGQTEDSAESLCCRNSLELCGVDNNIEANVSVVSVAPRFGNRDSMLLVGVFVYLQRGTSSWPSLQVHERNALGPAQDGSKYAGLPFAMKMIRPLCNSFHGVSSCHSTYPDSLPATNDRRDVVSSQHNSIKANIQETELSLGKTVRYDRLRMQHFQQMHHTPGIHFDKHSLRWKATCRLLAIHTRLTNHIPRGSRYREKSTSDDLALQILPQQGSDIPFGQSSSCGATADSFPENNATADSSQGEHPNIQHHNIVSSSVLAMPNPLGSAVNSSSNCELTALSSLTDGAYDEERDRRLSKAPSRVLIRHASRLTRVPGIWFDKKQLRWACTFTDVESGKRRAEYFPIRHFGFLGARLLAVNARRKMERFRSQASANVHSPEKCKKEDAIEHDLSASRSAEGTAGEVDSFESHRSREAGVQDLWNKYVVEILQRKDASKGHHFSTTDGIFFGFSDGPLQAVDELMCSETGWDRGNLLKTHSETILSLGREAIRFLLFDLRTHCLSGLASGLSPRESIFHMTVLHQHALWVEKIEHCQSLEQYLTIFANCIKHMKLPSHLCQAEQRRLLRAIAALATPPSTDQ</sequence>
<dbReference type="Proteomes" id="UP000030750">
    <property type="component" value="Unassembled WGS sequence"/>
</dbReference>
<feature type="domain" description="AP2/ERF" evidence="7">
    <location>
        <begin position="974"/>
        <end position="1027"/>
    </location>
</feature>
<evidence type="ECO:0008006" key="11">
    <source>
        <dbReference type="Google" id="ProtNLM"/>
    </source>
</evidence>
<feature type="region of interest" description="Disordered" evidence="6">
    <location>
        <begin position="159"/>
        <end position="187"/>
    </location>
</feature>
<reference evidence="9" key="2">
    <citation type="submission" date="2013-10" db="EMBL/GenBank/DDBJ databases">
        <authorList>
            <person name="Aslett M."/>
        </authorList>
    </citation>
    <scope>NUCLEOTIDE SEQUENCE [LARGE SCALE GENOMIC DNA]</scope>
    <source>
        <strain evidence="9">Houghton</strain>
    </source>
</reference>
<feature type="compositionally biased region" description="Basic and acidic residues" evidence="6">
    <location>
        <begin position="558"/>
        <end position="572"/>
    </location>
</feature>
<dbReference type="AlphaFoldDB" id="U6LYG6"/>
<feature type="region of interest" description="Disordered" evidence="6">
    <location>
        <begin position="556"/>
        <end position="585"/>
    </location>
</feature>
<evidence type="ECO:0000256" key="1">
    <source>
        <dbReference type="ARBA" id="ARBA00004123"/>
    </source>
</evidence>
<dbReference type="GO" id="GO:0003677">
    <property type="term" value="F:DNA binding"/>
    <property type="evidence" value="ECO:0007669"/>
    <property type="project" value="UniProtKB-KW"/>
</dbReference>
<dbReference type="Pfam" id="PF14733">
    <property type="entry name" value="ACDC"/>
    <property type="match status" value="1"/>
</dbReference>
<dbReference type="Gene3D" id="1.20.5.2050">
    <property type="match status" value="2"/>
</dbReference>
<accession>U6LYG6</accession>
<keyword evidence="2" id="KW-0805">Transcription regulation</keyword>
<dbReference type="EMBL" id="HG718029">
    <property type="protein sequence ID" value="CDJ54303.1"/>
    <property type="molecule type" value="Genomic_DNA"/>
</dbReference>
<dbReference type="InterPro" id="IPR001471">
    <property type="entry name" value="AP2/ERF_dom"/>
</dbReference>
<evidence type="ECO:0000256" key="5">
    <source>
        <dbReference type="ARBA" id="ARBA00023242"/>
    </source>
</evidence>
<keyword evidence="5" id="KW-0539">Nucleus</keyword>
<feature type="compositionally biased region" description="Polar residues" evidence="6">
    <location>
        <begin position="436"/>
        <end position="447"/>
    </location>
</feature>
<reference evidence="9" key="1">
    <citation type="submission" date="2013-10" db="EMBL/GenBank/DDBJ databases">
        <title>Genomic analysis of the causative agents of coccidiosis in chickens.</title>
        <authorList>
            <person name="Reid A.J."/>
            <person name="Blake D."/>
            <person name="Billington K."/>
            <person name="Browne H."/>
            <person name="Dunn M."/>
            <person name="Hung S."/>
            <person name="Kawahara F."/>
            <person name="Miranda-Saavedra D."/>
            <person name="Mourier T."/>
            <person name="Nagra H."/>
            <person name="Otto T.D."/>
            <person name="Rawlings N."/>
            <person name="Sanchez A."/>
            <person name="Sanders M."/>
            <person name="Subramaniam C."/>
            <person name="Tay Y."/>
            <person name="Dear P."/>
            <person name="Doerig C."/>
            <person name="Gruber A."/>
            <person name="Parkinson J."/>
            <person name="Shirley M."/>
            <person name="Wan K.L."/>
            <person name="Berriman M."/>
            <person name="Tomley F."/>
            <person name="Pain A."/>
        </authorList>
    </citation>
    <scope>NUCLEOTIDE SEQUENCE [LARGE SCALE GENOMIC DNA]</scope>
    <source>
        <strain evidence="9">Houghton</strain>
    </source>
</reference>
<evidence type="ECO:0000256" key="6">
    <source>
        <dbReference type="SAM" id="MobiDB-lite"/>
    </source>
</evidence>
<feature type="region of interest" description="Disordered" evidence="6">
    <location>
        <begin position="879"/>
        <end position="910"/>
    </location>
</feature>
<evidence type="ECO:0000259" key="8">
    <source>
        <dbReference type="Pfam" id="PF14733"/>
    </source>
</evidence>
<protein>
    <recommendedName>
        <fullName evidence="11">AP2/ERF domain-containing protein</fullName>
    </recommendedName>
</protein>
<evidence type="ECO:0000256" key="4">
    <source>
        <dbReference type="ARBA" id="ARBA00023163"/>
    </source>
</evidence>
<organism evidence="9 10">
    <name type="scientific">Eimeria brunetti</name>
    <dbReference type="NCBI Taxonomy" id="51314"/>
    <lineage>
        <taxon>Eukaryota</taxon>
        <taxon>Sar</taxon>
        <taxon>Alveolata</taxon>
        <taxon>Apicomplexa</taxon>
        <taxon>Conoidasida</taxon>
        <taxon>Coccidia</taxon>
        <taxon>Eucoccidiorida</taxon>
        <taxon>Eimeriorina</taxon>
        <taxon>Eimeriidae</taxon>
        <taxon>Eimeria</taxon>
    </lineage>
</organism>
<dbReference type="InterPro" id="IPR028078">
    <property type="entry name" value="ACDC"/>
</dbReference>
<dbReference type="OrthoDB" id="378365at2759"/>
<keyword evidence="4" id="KW-0804">Transcription</keyword>
<feature type="compositionally biased region" description="Polar residues" evidence="6">
    <location>
        <begin position="894"/>
        <end position="910"/>
    </location>
</feature>
<dbReference type="GO" id="GO:0005634">
    <property type="term" value="C:nucleus"/>
    <property type="evidence" value="ECO:0007669"/>
    <property type="project" value="UniProtKB-SubCell"/>
</dbReference>
<evidence type="ECO:0000313" key="9">
    <source>
        <dbReference type="EMBL" id="CDJ54303.1"/>
    </source>
</evidence>
<evidence type="ECO:0000259" key="7">
    <source>
        <dbReference type="Pfam" id="PF00847"/>
    </source>
</evidence>
<evidence type="ECO:0000256" key="3">
    <source>
        <dbReference type="ARBA" id="ARBA00023125"/>
    </source>
</evidence>
<comment type="subcellular location">
    <subcellularLocation>
        <location evidence="1">Nucleus</location>
    </subcellularLocation>
</comment>
<feature type="region of interest" description="Disordered" evidence="6">
    <location>
        <begin position="426"/>
        <end position="448"/>
    </location>
</feature>